<proteinExistence type="predicted"/>
<organism evidence="1 2">
    <name type="scientific">Dryococelus australis</name>
    <dbReference type="NCBI Taxonomy" id="614101"/>
    <lineage>
        <taxon>Eukaryota</taxon>
        <taxon>Metazoa</taxon>
        <taxon>Ecdysozoa</taxon>
        <taxon>Arthropoda</taxon>
        <taxon>Hexapoda</taxon>
        <taxon>Insecta</taxon>
        <taxon>Pterygota</taxon>
        <taxon>Neoptera</taxon>
        <taxon>Polyneoptera</taxon>
        <taxon>Phasmatodea</taxon>
        <taxon>Verophasmatodea</taxon>
        <taxon>Anareolatae</taxon>
        <taxon>Phasmatidae</taxon>
        <taxon>Eurycanthinae</taxon>
        <taxon>Dryococelus</taxon>
    </lineage>
</organism>
<accession>A0ABQ9GPX3</accession>
<dbReference type="EMBL" id="JARBHB010000010">
    <property type="protein sequence ID" value="KAJ8874059.1"/>
    <property type="molecule type" value="Genomic_DNA"/>
</dbReference>
<comment type="caution">
    <text evidence="1">The sequence shown here is derived from an EMBL/GenBank/DDBJ whole genome shotgun (WGS) entry which is preliminary data.</text>
</comment>
<gene>
    <name evidence="1" type="ORF">PR048_024899</name>
</gene>
<sequence length="82" mass="9997">MFNLQLLPVIVKYLARNDPFQKYMFTYEVLSNISVLLHNFLQQQLHLQEWIEYFQLSVWCDPNYEINCEMKKQLNLCFCINS</sequence>
<reference evidence="1 2" key="1">
    <citation type="submission" date="2023-02" db="EMBL/GenBank/DDBJ databases">
        <title>LHISI_Scaffold_Assembly.</title>
        <authorList>
            <person name="Stuart O.P."/>
            <person name="Cleave R."/>
            <person name="Magrath M.J.L."/>
            <person name="Mikheyev A.S."/>
        </authorList>
    </citation>
    <scope>NUCLEOTIDE SEQUENCE [LARGE SCALE GENOMIC DNA]</scope>
    <source>
        <strain evidence="1">Daus_M_001</strain>
        <tissue evidence="1">Leg muscle</tissue>
    </source>
</reference>
<evidence type="ECO:0000313" key="1">
    <source>
        <dbReference type="EMBL" id="KAJ8874059.1"/>
    </source>
</evidence>
<keyword evidence="2" id="KW-1185">Reference proteome</keyword>
<dbReference type="Proteomes" id="UP001159363">
    <property type="component" value="Chromosome 9"/>
</dbReference>
<protein>
    <submittedName>
        <fullName evidence="1">Uncharacterized protein</fullName>
    </submittedName>
</protein>
<evidence type="ECO:0000313" key="2">
    <source>
        <dbReference type="Proteomes" id="UP001159363"/>
    </source>
</evidence>
<name>A0ABQ9GPX3_9NEOP</name>